<dbReference type="KEGG" id="bbh:BN112_0526"/>
<dbReference type="RefSeq" id="WP_003811586.1">
    <property type="nucleotide sequence ID" value="NC_019382.1"/>
</dbReference>
<dbReference type="EMBL" id="HE965806">
    <property type="protein sequence ID" value="CCJ52444.1"/>
    <property type="molecule type" value="Genomic_DNA"/>
</dbReference>
<protein>
    <submittedName>
        <fullName evidence="2">Putative exported protein</fullName>
    </submittedName>
</protein>
<feature type="chain" id="PRO_5002189800" evidence="1">
    <location>
        <begin position="32"/>
        <end position="261"/>
    </location>
</feature>
<gene>
    <name evidence="2" type="ORF">BN112_0526</name>
</gene>
<sequence>MTADRMRRLPGALMRLCALSCALLLAACAGAPPIPPQKDAAAGIFPGERPKSPLAKVPAGPDVKAVAVLSENTLANAAWKRKIHDNARAMAQGKRFGDATIASAGAELFDPDYPLAWVAASLKRYFGSVEQVSLAQLPQASGDVLAIVDVYAYPADDSVARIKVAFFDRELRHIADASGEDAQHFNMWARTGGATAIAEGYRRENEVLMRALRKFDASLAQQVSGPPAQAAGGYDACLQRALAAQDPQLRVAAMAACDAAR</sequence>
<evidence type="ECO:0000256" key="1">
    <source>
        <dbReference type="SAM" id="SignalP"/>
    </source>
</evidence>
<dbReference type="Proteomes" id="UP000007564">
    <property type="component" value="Chromosome"/>
</dbReference>
<keyword evidence="1" id="KW-0732">Signal</keyword>
<feature type="signal peptide" evidence="1">
    <location>
        <begin position="1"/>
        <end position="31"/>
    </location>
</feature>
<dbReference type="AlphaFoldDB" id="A0A0C6P2M5"/>
<dbReference type="PROSITE" id="PS51257">
    <property type="entry name" value="PROKAR_LIPOPROTEIN"/>
    <property type="match status" value="1"/>
</dbReference>
<accession>A0A0C6P2M5</accession>
<name>A0A0C6P2M5_BORBO</name>
<reference evidence="2 3" key="1">
    <citation type="journal article" date="2012" name="BMC Genomics">
        <title>Comparative genomics of the classical Bordetella subspecies: the evolution and exchange of virulence-associated diversity amongst closely related pathogens.</title>
        <authorList>
            <person name="Park J."/>
            <person name="Zhang Y."/>
            <person name="Buboltz A.M."/>
            <person name="Zhang X."/>
            <person name="Schuster S.C."/>
            <person name="Ahuja U."/>
            <person name="Liu M."/>
            <person name="Miller J.F."/>
            <person name="Sebaihia M."/>
            <person name="Bentley S.D."/>
            <person name="Parkhill J."/>
            <person name="Harvill E.T."/>
        </authorList>
    </citation>
    <scope>NUCLEOTIDE SEQUENCE [LARGE SCALE GENOMIC DNA]</scope>
    <source>
        <strain evidence="2 3">253</strain>
    </source>
</reference>
<proteinExistence type="predicted"/>
<dbReference type="GeneID" id="56478821"/>
<dbReference type="HOGENOM" id="CLU_1160195_0_0_4"/>
<organism evidence="2 3">
    <name type="scientific">Bordetella bronchiseptica 253</name>
    <dbReference type="NCBI Taxonomy" id="568707"/>
    <lineage>
        <taxon>Bacteria</taxon>
        <taxon>Pseudomonadati</taxon>
        <taxon>Pseudomonadota</taxon>
        <taxon>Betaproteobacteria</taxon>
        <taxon>Burkholderiales</taxon>
        <taxon>Alcaligenaceae</taxon>
        <taxon>Bordetella</taxon>
    </lineage>
</organism>
<evidence type="ECO:0000313" key="3">
    <source>
        <dbReference type="Proteomes" id="UP000007564"/>
    </source>
</evidence>
<dbReference type="OrthoDB" id="8939818at2"/>
<evidence type="ECO:0000313" key="2">
    <source>
        <dbReference type="EMBL" id="CCJ52444.1"/>
    </source>
</evidence>